<evidence type="ECO:0000256" key="7">
    <source>
        <dbReference type="ARBA" id="ARBA00022670"/>
    </source>
</evidence>
<feature type="region of interest" description="Disordered" evidence="12">
    <location>
        <begin position="798"/>
        <end position="820"/>
    </location>
</feature>
<dbReference type="GO" id="GO:0005615">
    <property type="term" value="C:extracellular space"/>
    <property type="evidence" value="ECO:0007669"/>
    <property type="project" value="TreeGrafter"/>
</dbReference>
<dbReference type="GO" id="GO:0016020">
    <property type="term" value="C:membrane"/>
    <property type="evidence" value="ECO:0007669"/>
    <property type="project" value="TreeGrafter"/>
</dbReference>
<evidence type="ECO:0000313" key="17">
    <source>
        <dbReference type="Proteomes" id="UP000254808"/>
    </source>
</evidence>
<dbReference type="EC" id="3.4.11.2" evidence="4"/>
<feature type="domain" description="Aminopeptidase N-like N-terminal" evidence="15">
    <location>
        <begin position="99"/>
        <end position="267"/>
    </location>
</feature>
<gene>
    <name evidence="16" type="ORF">CYPRO_1815</name>
</gene>
<keyword evidence="13" id="KW-0472">Membrane</keyword>
<comment type="similarity">
    <text evidence="3">Belongs to the peptidase M1 family.</text>
</comment>
<dbReference type="InterPro" id="IPR042097">
    <property type="entry name" value="Aminopeptidase_N-like_N_sf"/>
</dbReference>
<keyword evidence="13" id="KW-0812">Transmembrane</keyword>
<dbReference type="OrthoDB" id="100605at2"/>
<keyword evidence="8" id="KW-0479">Metal-binding</keyword>
<dbReference type="GO" id="GO:0008270">
    <property type="term" value="F:zinc ion binding"/>
    <property type="evidence" value="ECO:0007669"/>
    <property type="project" value="InterPro"/>
</dbReference>
<dbReference type="Gene3D" id="2.60.40.1730">
    <property type="entry name" value="tricorn interacting facor f3 domain"/>
    <property type="match status" value="1"/>
</dbReference>
<dbReference type="PANTHER" id="PTHR11533:SF174">
    <property type="entry name" value="PUROMYCIN-SENSITIVE AMINOPEPTIDASE-RELATED"/>
    <property type="match status" value="1"/>
</dbReference>
<dbReference type="InterPro" id="IPR014782">
    <property type="entry name" value="Peptidase_M1_dom"/>
</dbReference>
<keyword evidence="6 16" id="KW-0031">Aminopeptidase</keyword>
<evidence type="ECO:0000256" key="12">
    <source>
        <dbReference type="SAM" id="MobiDB-lite"/>
    </source>
</evidence>
<dbReference type="SUPFAM" id="SSF63737">
    <property type="entry name" value="Leukotriene A4 hydrolase N-terminal domain"/>
    <property type="match status" value="1"/>
</dbReference>
<dbReference type="KEGG" id="cprv:CYPRO_1815"/>
<evidence type="ECO:0000256" key="8">
    <source>
        <dbReference type="ARBA" id="ARBA00022723"/>
    </source>
</evidence>
<evidence type="ECO:0000256" key="3">
    <source>
        <dbReference type="ARBA" id="ARBA00010136"/>
    </source>
</evidence>
<keyword evidence="10" id="KW-0862">Zinc</keyword>
<evidence type="ECO:0000259" key="14">
    <source>
        <dbReference type="Pfam" id="PF01433"/>
    </source>
</evidence>
<dbReference type="GO" id="GO:0016285">
    <property type="term" value="F:alanyl aminopeptidase activity"/>
    <property type="evidence" value="ECO:0007669"/>
    <property type="project" value="UniProtKB-EC"/>
</dbReference>
<evidence type="ECO:0000259" key="15">
    <source>
        <dbReference type="Pfam" id="PF17900"/>
    </source>
</evidence>
<evidence type="ECO:0000256" key="11">
    <source>
        <dbReference type="ARBA" id="ARBA00023049"/>
    </source>
</evidence>
<reference evidence="16 17" key="1">
    <citation type="submission" date="2018-03" db="EMBL/GenBank/DDBJ databases">
        <title>Phenotypic and genomic properties of Cyclonatronum proteinivorum gen. nov., sp. nov., a haloalkaliphilic bacteroidete from soda lakes possessing Na+-translocating rhodopsin.</title>
        <authorList>
            <person name="Toshchakov S.V."/>
            <person name="Korzhenkov A."/>
            <person name="Samarov N.I."/>
            <person name="Kublanov I.V."/>
            <person name="Muntyan M.S."/>
            <person name="Sorokin D.Y."/>
        </authorList>
    </citation>
    <scope>NUCLEOTIDE SEQUENCE [LARGE SCALE GENOMIC DNA]</scope>
    <source>
        <strain evidence="16 17">Omega</strain>
    </source>
</reference>
<dbReference type="EMBL" id="CP027806">
    <property type="protein sequence ID" value="AXJ01065.1"/>
    <property type="molecule type" value="Genomic_DNA"/>
</dbReference>
<dbReference type="Proteomes" id="UP000254808">
    <property type="component" value="Chromosome"/>
</dbReference>
<dbReference type="GO" id="GO:0070006">
    <property type="term" value="F:metalloaminopeptidase activity"/>
    <property type="evidence" value="ECO:0007669"/>
    <property type="project" value="TreeGrafter"/>
</dbReference>
<keyword evidence="13" id="KW-1133">Transmembrane helix</keyword>
<dbReference type="InterPro" id="IPR001930">
    <property type="entry name" value="Peptidase_M1"/>
</dbReference>
<dbReference type="InterPro" id="IPR011989">
    <property type="entry name" value="ARM-like"/>
</dbReference>
<dbReference type="Gene3D" id="1.10.390.10">
    <property type="entry name" value="Neutral Protease Domain 2"/>
    <property type="match status" value="1"/>
</dbReference>
<dbReference type="Gene3D" id="1.25.10.10">
    <property type="entry name" value="Leucine-rich Repeat Variant"/>
    <property type="match status" value="1"/>
</dbReference>
<dbReference type="GO" id="GO:0043171">
    <property type="term" value="P:peptide catabolic process"/>
    <property type="evidence" value="ECO:0007669"/>
    <property type="project" value="TreeGrafter"/>
</dbReference>
<comment type="catalytic activity">
    <reaction evidence="1">
        <text>Release of an N-terminal amino acid, Xaa-|-Yaa- from a peptide, amide or arylamide. Xaa is preferably Ala, but may be most amino acids including Pro (slow action). When a terminal hydrophobic residue is followed by a prolyl residue, the two may be released as an intact Xaa-Pro dipeptide.</text>
        <dbReference type="EC" id="3.4.11.2"/>
    </reaction>
</comment>
<sequence>MDLQAIIIEINLYSRMLNPRKQTARPNDRHAFLVLGLFFMGWIFAGCGLIAQIRGDQPDDSQEVDSVEAPGWIIPEGEPQFLRPRTWNLLHQAVQMGFDFSGRAVNGTTELTLVNLRSVSRELTLDAKTMSFNQIRLAGETHNLSFAQDSATVTIDLGRDFLQDDTLRVVLDFTSQPPNRGLYFIDPDGTDPTRPTQIWTLGQPEDNSFWLPTIDHPAERATQEFWITVPDSMRTVSNGFLISSVSEPESGLRTDYWRLDLPHAPYLFAFAAGVFKSTEIWQNDILYTYYTEPRYDDYKNMIYDRTEDIMAYFEERFDFPYPWGAYGQVSVRDFIARGMENTGATFLYHLAQFDDRGAIDRDNTDLIVHELVHQWFGNLVTTRDWANLPFNEGFANYFEILYKRDRMGYETGTDHSLQHQKDYFEEAQRYRRPIIWNEYQQPEDMYDRHTYAKAGQVLGMLHELVGDEIWWASVRNLLRTHAFSAVDMRDVQHIFETELGESLAWFFDQWFYEPGHPELSVRFENVRNPDTEAHEVRVTITQKQDLSLQPLYRMYAELDIISGLGFERVSVVVSDEVNTFYFPVPQPVTDVIFDPYGYQLAEINEETGALQLRIRMAHMEPAVRYRALEAIGKQGLAEQFSEDINYLGRHDASHRNRAKALALLRGQEGIHVLQTGLQHWQPERQPDVQVRLAALQLLGPFTAQERVRRTLSEAIRGESYLVSAKALRMYAAADYPDAFNQAAGLHGTYSWNEVVQEAVTDALIELGTEEAAALLETISLMPGDRSFSNRAQRWLEEQREAAEGYSDETTETDADTEINR</sequence>
<evidence type="ECO:0000256" key="6">
    <source>
        <dbReference type="ARBA" id="ARBA00022438"/>
    </source>
</evidence>
<name>A0A345UKR3_9BACT</name>
<feature type="transmembrane region" description="Helical" evidence="13">
    <location>
        <begin position="30"/>
        <end position="51"/>
    </location>
</feature>
<keyword evidence="9" id="KW-0378">Hydrolase</keyword>
<evidence type="ECO:0000256" key="10">
    <source>
        <dbReference type="ARBA" id="ARBA00022833"/>
    </source>
</evidence>
<evidence type="ECO:0000256" key="2">
    <source>
        <dbReference type="ARBA" id="ARBA00001947"/>
    </source>
</evidence>
<dbReference type="GO" id="GO:0005737">
    <property type="term" value="C:cytoplasm"/>
    <property type="evidence" value="ECO:0007669"/>
    <property type="project" value="TreeGrafter"/>
</dbReference>
<organism evidence="16 17">
    <name type="scientific">Cyclonatronum proteinivorum</name>
    <dbReference type="NCBI Taxonomy" id="1457365"/>
    <lineage>
        <taxon>Bacteria</taxon>
        <taxon>Pseudomonadati</taxon>
        <taxon>Balneolota</taxon>
        <taxon>Balneolia</taxon>
        <taxon>Balneolales</taxon>
        <taxon>Cyclonatronaceae</taxon>
        <taxon>Cyclonatronum</taxon>
    </lineage>
</organism>
<dbReference type="AlphaFoldDB" id="A0A345UKR3"/>
<dbReference type="Pfam" id="PF17900">
    <property type="entry name" value="Peptidase_M1_N"/>
    <property type="match status" value="1"/>
</dbReference>
<dbReference type="InterPro" id="IPR045357">
    <property type="entry name" value="Aminopeptidase_N-like_N"/>
</dbReference>
<proteinExistence type="inferred from homology"/>
<dbReference type="GO" id="GO:0006508">
    <property type="term" value="P:proteolysis"/>
    <property type="evidence" value="ECO:0007669"/>
    <property type="project" value="UniProtKB-KW"/>
</dbReference>
<dbReference type="SUPFAM" id="SSF55486">
    <property type="entry name" value="Metalloproteases ('zincins'), catalytic domain"/>
    <property type="match status" value="1"/>
</dbReference>
<dbReference type="PANTHER" id="PTHR11533">
    <property type="entry name" value="PROTEASE M1 ZINC METALLOPROTEASE"/>
    <property type="match status" value="1"/>
</dbReference>
<evidence type="ECO:0000256" key="4">
    <source>
        <dbReference type="ARBA" id="ARBA00012564"/>
    </source>
</evidence>
<keyword evidence="7" id="KW-0645">Protease</keyword>
<evidence type="ECO:0000256" key="9">
    <source>
        <dbReference type="ARBA" id="ARBA00022801"/>
    </source>
</evidence>
<dbReference type="Pfam" id="PF01433">
    <property type="entry name" value="Peptidase_M1"/>
    <property type="match status" value="1"/>
</dbReference>
<dbReference type="InterPro" id="IPR027268">
    <property type="entry name" value="Peptidase_M4/M1_CTD_sf"/>
</dbReference>
<dbReference type="InterPro" id="IPR050344">
    <property type="entry name" value="Peptidase_M1_aminopeptidases"/>
</dbReference>
<evidence type="ECO:0000256" key="5">
    <source>
        <dbReference type="ARBA" id="ARBA00015611"/>
    </source>
</evidence>
<keyword evidence="11" id="KW-0482">Metalloprotease</keyword>
<keyword evidence="17" id="KW-1185">Reference proteome</keyword>
<dbReference type="RefSeq" id="WP_114984297.1">
    <property type="nucleotide sequence ID" value="NZ_CP027806.1"/>
</dbReference>
<evidence type="ECO:0000313" key="16">
    <source>
        <dbReference type="EMBL" id="AXJ01065.1"/>
    </source>
</evidence>
<protein>
    <recommendedName>
        <fullName evidence="5">Aminopeptidase N</fullName>
        <ecNumber evidence="4">3.4.11.2</ecNumber>
    </recommendedName>
</protein>
<feature type="compositionally biased region" description="Acidic residues" evidence="12">
    <location>
        <begin position="805"/>
        <end position="820"/>
    </location>
</feature>
<dbReference type="CDD" id="cd09603">
    <property type="entry name" value="M1_APN_like"/>
    <property type="match status" value="1"/>
</dbReference>
<dbReference type="PRINTS" id="PR00756">
    <property type="entry name" value="ALADIPTASE"/>
</dbReference>
<accession>A0A345UKR3</accession>
<feature type="domain" description="Peptidase M1 membrane alanine aminopeptidase" evidence="14">
    <location>
        <begin position="304"/>
        <end position="510"/>
    </location>
</feature>
<dbReference type="GO" id="GO:0042277">
    <property type="term" value="F:peptide binding"/>
    <property type="evidence" value="ECO:0007669"/>
    <property type="project" value="TreeGrafter"/>
</dbReference>
<evidence type="ECO:0000256" key="13">
    <source>
        <dbReference type="SAM" id="Phobius"/>
    </source>
</evidence>
<comment type="cofactor">
    <cofactor evidence="2">
        <name>Zn(2+)</name>
        <dbReference type="ChEBI" id="CHEBI:29105"/>
    </cofactor>
</comment>
<evidence type="ECO:0000256" key="1">
    <source>
        <dbReference type="ARBA" id="ARBA00000098"/>
    </source>
</evidence>